<evidence type="ECO:0000256" key="2">
    <source>
        <dbReference type="ARBA" id="ARBA00010157"/>
    </source>
</evidence>
<dbReference type="InterPro" id="IPR004869">
    <property type="entry name" value="MMPL_dom"/>
</dbReference>
<keyword evidence="5 7" id="KW-1133">Transmembrane helix</keyword>
<comment type="caution">
    <text evidence="9">The sequence shown here is derived from an EMBL/GenBank/DDBJ whole genome shotgun (WGS) entry which is preliminary data.</text>
</comment>
<comment type="subcellular location">
    <subcellularLocation>
        <location evidence="1">Cell membrane</location>
        <topology evidence="1">Multi-pass membrane protein</topology>
    </subcellularLocation>
</comment>
<evidence type="ECO:0000256" key="6">
    <source>
        <dbReference type="ARBA" id="ARBA00023136"/>
    </source>
</evidence>
<dbReference type="SUPFAM" id="SSF82866">
    <property type="entry name" value="Multidrug efflux transporter AcrB transmembrane domain"/>
    <property type="match status" value="1"/>
</dbReference>
<accession>T1B4Z2</accession>
<evidence type="ECO:0000259" key="8">
    <source>
        <dbReference type="PROSITE" id="PS50156"/>
    </source>
</evidence>
<dbReference type="InterPro" id="IPR001036">
    <property type="entry name" value="Acrflvin-R"/>
</dbReference>
<dbReference type="GO" id="GO:0022857">
    <property type="term" value="F:transmembrane transporter activity"/>
    <property type="evidence" value="ECO:0007669"/>
    <property type="project" value="InterPro"/>
</dbReference>
<evidence type="ECO:0000256" key="7">
    <source>
        <dbReference type="SAM" id="Phobius"/>
    </source>
</evidence>
<feature type="transmembrane region" description="Helical" evidence="7">
    <location>
        <begin position="527"/>
        <end position="550"/>
    </location>
</feature>
<evidence type="ECO:0000256" key="5">
    <source>
        <dbReference type="ARBA" id="ARBA00022989"/>
    </source>
</evidence>
<dbReference type="AlphaFoldDB" id="T1B4Z2"/>
<evidence type="ECO:0000256" key="4">
    <source>
        <dbReference type="ARBA" id="ARBA00022692"/>
    </source>
</evidence>
<dbReference type="PANTHER" id="PTHR33406:SF6">
    <property type="entry name" value="MEMBRANE PROTEIN YDGH-RELATED"/>
    <property type="match status" value="1"/>
</dbReference>
<sequence>MVLVISVPAVTGLSSVFKGSLSSSLPSSDTSVIAQNKLTEEFPNASGAPSSSLLLLTGNDTLGPAGQNATQAIVHSIQADPRVRYLSSVTSLYSAYVGYLRLQASAGLGVLHGALTNTPALPSALNLTIHQLWGPLATYVHNWTQVASGLPSGASPTEANWPAYLLAQDYYNSSPPEQTVLSAFYYGNGSTAPGFNETVSSACLSSRNITPCADLSAHATLPTVVGSLFPPGTSQTLALLAAQNLDLENATKWGAVQTVAATYLGIQAGQPASWLVTLWNRFPSGLASPSELTSWATGLTETLPVSRFPLPIPHSLRSSFVSPDGSTTLLVISFTEPDNYTVAGQTPIFQDIQQINSDASSALASSPQYQGFAFYQTGSAPLDEATTTAATSTLGFLLALTVILLIVIMIGYFRAPAAPLVTFTGIGVSIFVTLAALLLVATYVTTISSFLESVLLVFLMAIVTDYSIFMMARYREELVQGRTSQEAVVASVRWAGQSITTSGLTVFSVAIAMVFSGLSFLNELGIALAIAVVVAILMALTVIPAVLVLAGPRVFWPYTGERFVRQAQRRRESIRAGRTYFSRAGRLATSRPYAVILIILLLSVPVIYVALNVPVSYDLTNVGLPSDNPAQKGLTLLEDQFGQSSVSSSFVLVTFAHPIELNGTVNA</sequence>
<feature type="transmembrane region" description="Helical" evidence="7">
    <location>
        <begin position="394"/>
        <end position="413"/>
    </location>
</feature>
<dbReference type="PRINTS" id="PR00702">
    <property type="entry name" value="ACRIFLAVINRP"/>
</dbReference>
<feature type="transmembrane region" description="Helical" evidence="7">
    <location>
        <begin position="450"/>
        <end position="472"/>
    </location>
</feature>
<keyword evidence="3" id="KW-1003">Cell membrane</keyword>
<dbReference type="PROSITE" id="PS50156">
    <property type="entry name" value="SSD"/>
    <property type="match status" value="1"/>
</dbReference>
<feature type="transmembrane region" description="Helical" evidence="7">
    <location>
        <begin position="593"/>
        <end position="611"/>
    </location>
</feature>
<feature type="domain" description="SSD" evidence="8">
    <location>
        <begin position="388"/>
        <end position="549"/>
    </location>
</feature>
<evidence type="ECO:0000256" key="1">
    <source>
        <dbReference type="ARBA" id="ARBA00004651"/>
    </source>
</evidence>
<dbReference type="Pfam" id="PF03176">
    <property type="entry name" value="MMPL"/>
    <property type="match status" value="1"/>
</dbReference>
<evidence type="ECO:0000313" key="9">
    <source>
        <dbReference type="EMBL" id="EQD47899.1"/>
    </source>
</evidence>
<organism evidence="9">
    <name type="scientific">mine drainage metagenome</name>
    <dbReference type="NCBI Taxonomy" id="410659"/>
    <lineage>
        <taxon>unclassified sequences</taxon>
        <taxon>metagenomes</taxon>
        <taxon>ecological metagenomes</taxon>
    </lineage>
</organism>
<dbReference type="PANTHER" id="PTHR33406">
    <property type="entry name" value="MEMBRANE PROTEIN MJ1562-RELATED"/>
    <property type="match status" value="1"/>
</dbReference>
<gene>
    <name evidence="9" type="ORF">B1B_12111</name>
</gene>
<feature type="non-terminal residue" evidence="9">
    <location>
        <position position="667"/>
    </location>
</feature>
<comment type="similarity">
    <text evidence="2">Belongs to the resistance-nodulation-cell division (RND) (TC 2.A.6) family. MmpL subfamily.</text>
</comment>
<dbReference type="GO" id="GO:0005886">
    <property type="term" value="C:plasma membrane"/>
    <property type="evidence" value="ECO:0007669"/>
    <property type="project" value="UniProtKB-SubCell"/>
</dbReference>
<keyword evidence="6 7" id="KW-0472">Membrane</keyword>
<dbReference type="InterPro" id="IPR000731">
    <property type="entry name" value="SSD"/>
</dbReference>
<reference evidence="9" key="2">
    <citation type="journal article" date="2014" name="ISME J.">
        <title>Microbial stratification in low pH oxic and suboxic macroscopic growths along an acid mine drainage.</title>
        <authorList>
            <person name="Mendez-Garcia C."/>
            <person name="Mesa V."/>
            <person name="Sprenger R.R."/>
            <person name="Richter M."/>
            <person name="Diez M.S."/>
            <person name="Solano J."/>
            <person name="Bargiela R."/>
            <person name="Golyshina O.V."/>
            <person name="Manteca A."/>
            <person name="Ramos J.L."/>
            <person name="Gallego J.R."/>
            <person name="Llorente I."/>
            <person name="Martins Dos Santos V.A."/>
            <person name="Jensen O.N."/>
            <person name="Pelaez A.I."/>
            <person name="Sanchez J."/>
            <person name="Ferrer M."/>
        </authorList>
    </citation>
    <scope>NUCLEOTIDE SEQUENCE</scope>
</reference>
<dbReference type="Gene3D" id="1.20.1640.10">
    <property type="entry name" value="Multidrug efflux transporter AcrB transmembrane domain"/>
    <property type="match status" value="1"/>
</dbReference>
<protein>
    <submittedName>
        <fullName evidence="9">MMPL domain-containing protein</fullName>
    </submittedName>
</protein>
<feature type="transmembrane region" description="Helical" evidence="7">
    <location>
        <begin position="420"/>
        <end position="444"/>
    </location>
</feature>
<proteinExistence type="inferred from homology"/>
<keyword evidence="4 7" id="KW-0812">Transmembrane</keyword>
<dbReference type="InterPro" id="IPR050545">
    <property type="entry name" value="Mycobact_MmpL"/>
</dbReference>
<evidence type="ECO:0000256" key="3">
    <source>
        <dbReference type="ARBA" id="ARBA00022475"/>
    </source>
</evidence>
<name>T1B4Z2_9ZZZZ</name>
<dbReference type="EMBL" id="AUZY01007912">
    <property type="protein sequence ID" value="EQD47899.1"/>
    <property type="molecule type" value="Genomic_DNA"/>
</dbReference>
<reference evidence="9" key="1">
    <citation type="submission" date="2013-08" db="EMBL/GenBank/DDBJ databases">
        <authorList>
            <person name="Mendez C."/>
            <person name="Richter M."/>
            <person name="Ferrer M."/>
            <person name="Sanchez J."/>
        </authorList>
    </citation>
    <scope>NUCLEOTIDE SEQUENCE</scope>
</reference>